<dbReference type="STRING" id="1095629.A0A0C9XD78"/>
<proteinExistence type="predicted"/>
<evidence type="ECO:0000313" key="3">
    <source>
        <dbReference type="Proteomes" id="UP000054477"/>
    </source>
</evidence>
<organism evidence="2 3">
    <name type="scientific">Laccaria amethystina LaAM-08-1</name>
    <dbReference type="NCBI Taxonomy" id="1095629"/>
    <lineage>
        <taxon>Eukaryota</taxon>
        <taxon>Fungi</taxon>
        <taxon>Dikarya</taxon>
        <taxon>Basidiomycota</taxon>
        <taxon>Agaricomycotina</taxon>
        <taxon>Agaricomycetes</taxon>
        <taxon>Agaricomycetidae</taxon>
        <taxon>Agaricales</taxon>
        <taxon>Agaricineae</taxon>
        <taxon>Hydnangiaceae</taxon>
        <taxon>Laccaria</taxon>
    </lineage>
</organism>
<accession>A0A0C9XD78</accession>
<dbReference type="HOGENOM" id="CLU_1475404_0_0_1"/>
<dbReference type="InterPro" id="IPR056672">
    <property type="entry name" value="DUF7770"/>
</dbReference>
<dbReference type="Pfam" id="PF24968">
    <property type="entry name" value="DUF7770"/>
    <property type="match status" value="1"/>
</dbReference>
<dbReference type="Proteomes" id="UP000054477">
    <property type="component" value="Unassembled WGS sequence"/>
</dbReference>
<sequence length="183" mass="20735">MATQTYTLPNRPLSIWKSPSLDDSVFEMMISKVELRGEETPDGTLFHFHLALVGEDGDFIRLDNAPSYTDMSCPMRGLLRVDYDGLLGAPPPEPEVFVAVVREGTDAATLCRYLLDQRKVEQYIFTDSGHGCRHWCATALSRLADAGFVDRDISDTFVAYEEREVRKYGNKFPMPRITGTFYH</sequence>
<dbReference type="EMBL" id="KN838806">
    <property type="protein sequence ID" value="KIJ94162.1"/>
    <property type="molecule type" value="Genomic_DNA"/>
</dbReference>
<dbReference type="OrthoDB" id="2929217at2759"/>
<evidence type="ECO:0000313" key="2">
    <source>
        <dbReference type="EMBL" id="KIJ94162.1"/>
    </source>
</evidence>
<gene>
    <name evidence="2" type="ORF">K443DRAFT_683977</name>
</gene>
<keyword evidence="3" id="KW-1185">Reference proteome</keyword>
<reference evidence="2 3" key="1">
    <citation type="submission" date="2014-04" db="EMBL/GenBank/DDBJ databases">
        <authorList>
            <consortium name="DOE Joint Genome Institute"/>
            <person name="Kuo A."/>
            <person name="Kohler A."/>
            <person name="Nagy L.G."/>
            <person name="Floudas D."/>
            <person name="Copeland A."/>
            <person name="Barry K.W."/>
            <person name="Cichocki N."/>
            <person name="Veneault-Fourrey C."/>
            <person name="LaButti K."/>
            <person name="Lindquist E.A."/>
            <person name="Lipzen A."/>
            <person name="Lundell T."/>
            <person name="Morin E."/>
            <person name="Murat C."/>
            <person name="Sun H."/>
            <person name="Tunlid A."/>
            <person name="Henrissat B."/>
            <person name="Grigoriev I.V."/>
            <person name="Hibbett D.S."/>
            <person name="Martin F."/>
            <person name="Nordberg H.P."/>
            <person name="Cantor M.N."/>
            <person name="Hua S.X."/>
        </authorList>
    </citation>
    <scope>NUCLEOTIDE SEQUENCE [LARGE SCALE GENOMIC DNA]</scope>
    <source>
        <strain evidence="2 3">LaAM-08-1</strain>
    </source>
</reference>
<name>A0A0C9XD78_9AGAR</name>
<reference evidence="3" key="2">
    <citation type="submission" date="2015-01" db="EMBL/GenBank/DDBJ databases">
        <title>Evolutionary Origins and Diversification of the Mycorrhizal Mutualists.</title>
        <authorList>
            <consortium name="DOE Joint Genome Institute"/>
            <consortium name="Mycorrhizal Genomics Consortium"/>
            <person name="Kohler A."/>
            <person name="Kuo A."/>
            <person name="Nagy L.G."/>
            <person name="Floudas D."/>
            <person name="Copeland A."/>
            <person name="Barry K.W."/>
            <person name="Cichocki N."/>
            <person name="Veneault-Fourrey C."/>
            <person name="LaButti K."/>
            <person name="Lindquist E.A."/>
            <person name="Lipzen A."/>
            <person name="Lundell T."/>
            <person name="Morin E."/>
            <person name="Murat C."/>
            <person name="Riley R."/>
            <person name="Ohm R."/>
            <person name="Sun H."/>
            <person name="Tunlid A."/>
            <person name="Henrissat B."/>
            <person name="Grigoriev I.V."/>
            <person name="Hibbett D.S."/>
            <person name="Martin F."/>
        </authorList>
    </citation>
    <scope>NUCLEOTIDE SEQUENCE [LARGE SCALE GENOMIC DNA]</scope>
    <source>
        <strain evidence="3">LaAM-08-1</strain>
    </source>
</reference>
<protein>
    <submittedName>
        <fullName evidence="2">Unplaced genomic scaffold K443scaffold_271, whole genome shotgun sequence</fullName>
    </submittedName>
</protein>
<evidence type="ECO:0000259" key="1">
    <source>
        <dbReference type="Pfam" id="PF24968"/>
    </source>
</evidence>
<dbReference type="AlphaFoldDB" id="A0A0C9XD78"/>
<feature type="domain" description="DUF7770" evidence="1">
    <location>
        <begin position="39"/>
        <end position="182"/>
    </location>
</feature>